<name>A0A0V0UDN3_9BILA</name>
<accession>A0A0V0UDN3</accession>
<proteinExistence type="predicted"/>
<evidence type="ECO:0000313" key="1">
    <source>
        <dbReference type="EMBL" id="KRX49502.1"/>
    </source>
</evidence>
<reference evidence="1 2" key="1">
    <citation type="submission" date="2015-01" db="EMBL/GenBank/DDBJ databases">
        <title>Evolution of Trichinella species and genotypes.</title>
        <authorList>
            <person name="Korhonen P.K."/>
            <person name="Edoardo P."/>
            <person name="Giuseppe L.R."/>
            <person name="Gasser R.B."/>
        </authorList>
    </citation>
    <scope>NUCLEOTIDE SEQUENCE [LARGE SCALE GENOMIC DNA]</scope>
    <source>
        <strain evidence="1">ISS417</strain>
    </source>
</reference>
<evidence type="ECO:0000313" key="2">
    <source>
        <dbReference type="Proteomes" id="UP000055048"/>
    </source>
</evidence>
<sequence length="49" mass="5931">MVERSEDHPEKWFSVKRRWQADLRRQIFLSWRYGYSAPNGTIVFIAQCA</sequence>
<comment type="caution">
    <text evidence="1">The sequence shown here is derived from an EMBL/GenBank/DDBJ whole genome shotgun (WGS) entry which is preliminary data.</text>
</comment>
<keyword evidence="2" id="KW-1185">Reference proteome</keyword>
<dbReference type="EMBL" id="JYDJ01000015">
    <property type="protein sequence ID" value="KRX49502.1"/>
    <property type="molecule type" value="Genomic_DNA"/>
</dbReference>
<protein>
    <submittedName>
        <fullName evidence="1">Uncharacterized protein</fullName>
    </submittedName>
</protein>
<dbReference type="AlphaFoldDB" id="A0A0V0UDN3"/>
<organism evidence="1 2">
    <name type="scientific">Trichinella murrelli</name>
    <dbReference type="NCBI Taxonomy" id="144512"/>
    <lineage>
        <taxon>Eukaryota</taxon>
        <taxon>Metazoa</taxon>
        <taxon>Ecdysozoa</taxon>
        <taxon>Nematoda</taxon>
        <taxon>Enoplea</taxon>
        <taxon>Dorylaimia</taxon>
        <taxon>Trichinellida</taxon>
        <taxon>Trichinellidae</taxon>
        <taxon>Trichinella</taxon>
    </lineage>
</organism>
<gene>
    <name evidence="1" type="ORF">T05_2631</name>
</gene>
<dbReference type="Proteomes" id="UP000055048">
    <property type="component" value="Unassembled WGS sequence"/>
</dbReference>